<evidence type="ECO:0000313" key="2">
    <source>
        <dbReference type="EMBL" id="UOR13376.1"/>
    </source>
</evidence>
<gene>
    <name evidence="2" type="ORF">MUO15_07940</name>
</gene>
<feature type="signal peptide" evidence="1">
    <location>
        <begin position="1"/>
        <end position="22"/>
    </location>
</feature>
<feature type="chain" id="PRO_5045346213" description="DUF4367 domain-containing protein" evidence="1">
    <location>
        <begin position="23"/>
        <end position="161"/>
    </location>
</feature>
<keyword evidence="1" id="KW-0732">Signal</keyword>
<proteinExistence type="predicted"/>
<dbReference type="Proteomes" id="UP000830326">
    <property type="component" value="Chromosome"/>
</dbReference>
<reference evidence="2" key="1">
    <citation type="submission" date="2022-04" db="EMBL/GenBank/DDBJ databases">
        <title>Halobacillus sp. isolated from saltern.</title>
        <authorList>
            <person name="Won M."/>
            <person name="Lee C.-M."/>
            <person name="Woen H.-Y."/>
            <person name="Kwon S.-W."/>
        </authorList>
    </citation>
    <scope>NUCLEOTIDE SEQUENCE</scope>
    <source>
        <strain evidence="2">SSHM10-5</strain>
    </source>
</reference>
<dbReference type="PROSITE" id="PS51257">
    <property type="entry name" value="PROKAR_LIPOPROTEIN"/>
    <property type="match status" value="1"/>
</dbReference>
<organism evidence="2 3">
    <name type="scientific">Halobacillus amylolyticus</name>
    <dbReference type="NCBI Taxonomy" id="2932259"/>
    <lineage>
        <taxon>Bacteria</taxon>
        <taxon>Bacillati</taxon>
        <taxon>Bacillota</taxon>
        <taxon>Bacilli</taxon>
        <taxon>Bacillales</taxon>
        <taxon>Bacillaceae</taxon>
        <taxon>Halobacillus</taxon>
    </lineage>
</organism>
<dbReference type="EMBL" id="CP095075">
    <property type="protein sequence ID" value="UOR13376.1"/>
    <property type="molecule type" value="Genomic_DNA"/>
</dbReference>
<sequence length="161" mass="18043">MKVIKRLSVAIAFVLLAGCSSGPDLSLSHLKNLYPETFAAPIEALSEEKQQKLGLPQELPFKLQSLEATVEEDEVEVVYQSKTANKALVRTIFNPGSDLEESELQIPLDSGIVAGVQEREDHVFIEWYSGEKDVIYQLEYSSEAKKEERLKQAMEITNSIE</sequence>
<dbReference type="RefSeq" id="WP_245035000.1">
    <property type="nucleotide sequence ID" value="NZ_CP095075.1"/>
</dbReference>
<evidence type="ECO:0000256" key="1">
    <source>
        <dbReference type="SAM" id="SignalP"/>
    </source>
</evidence>
<accession>A0ABY4HEQ2</accession>
<keyword evidence="3" id="KW-1185">Reference proteome</keyword>
<protein>
    <recommendedName>
        <fullName evidence="4">DUF4367 domain-containing protein</fullName>
    </recommendedName>
</protein>
<evidence type="ECO:0008006" key="4">
    <source>
        <dbReference type="Google" id="ProtNLM"/>
    </source>
</evidence>
<name>A0ABY4HEQ2_9BACI</name>
<evidence type="ECO:0000313" key="3">
    <source>
        <dbReference type="Proteomes" id="UP000830326"/>
    </source>
</evidence>